<gene>
    <name evidence="4" type="ORF">WMY93_007685</name>
</gene>
<keyword evidence="5" id="KW-1185">Reference proteome</keyword>
<accession>A0AAW0PHD4</accession>
<evidence type="ECO:0000256" key="2">
    <source>
        <dbReference type="SAM" id="Coils"/>
    </source>
</evidence>
<dbReference type="Proteomes" id="UP001460270">
    <property type="component" value="Unassembled WGS sequence"/>
</dbReference>
<sequence length="464" mass="52174">MDYNQPFSVLNERLRPRVHTGSQIYSSLNRLEDRSSRVTSIYYTRPSILPTTSAPERPKVSGRDDLDKTLKVTAQDELDNTLNSDPPQLFEDNSTLLSEMGLNEAGDEDDSSSTKSEEKDCPGELSSVNRIEEAPESPSATEGDAPKESILHKAFIDGTLPDLIKSGRPLGRRNTLGHVNDTLKEVRREVELSRRRSIRLKAQVDKLQESHEGQGWSQDRERVTEEVLSILRLLHPLTDAEPLRAPVGENRLDTALQQLLFVSRKLALDHTTQNNSESGESTAEKMAILQQALRDRDDAIEKKLAMEGELLRSKTEMMALNNQLLEAAQKRLELSLELEAWKEDVQLMIQQQVQAQQQQAEQSSKRNLRGILRRNKQPPIQRPASVPVQAPPSSTNANHIYVNRPASPSPAAAAAQHQIQHQLSLPDQVPVWPIQGLCHETGDSRRRGDIQIMNAEMMGFRSYH</sequence>
<protein>
    <submittedName>
        <fullName evidence="4">Uncharacterized protein</fullName>
    </submittedName>
</protein>
<dbReference type="GO" id="GO:0047496">
    <property type="term" value="P:vesicle transport along microtubule"/>
    <property type="evidence" value="ECO:0007669"/>
    <property type="project" value="TreeGrafter"/>
</dbReference>
<keyword evidence="1 2" id="KW-0175">Coiled coil</keyword>
<dbReference type="PANTHER" id="PTHR32123:SF10">
    <property type="entry name" value="BICD FAMILY-LIKE CARGO ADAPTER 1-RELATED"/>
    <property type="match status" value="1"/>
</dbReference>
<feature type="compositionally biased region" description="Basic and acidic residues" evidence="3">
    <location>
        <begin position="56"/>
        <end position="69"/>
    </location>
</feature>
<comment type="caution">
    <text evidence="4">The sequence shown here is derived from an EMBL/GenBank/DDBJ whole genome shotgun (WGS) entry which is preliminary data.</text>
</comment>
<feature type="region of interest" description="Disordered" evidence="3">
    <location>
        <begin position="48"/>
        <end position="69"/>
    </location>
</feature>
<feature type="coiled-coil region" evidence="2">
    <location>
        <begin position="289"/>
        <end position="358"/>
    </location>
</feature>
<proteinExistence type="predicted"/>
<dbReference type="GO" id="GO:0055107">
    <property type="term" value="P:Golgi to secretory granule transport"/>
    <property type="evidence" value="ECO:0007669"/>
    <property type="project" value="TreeGrafter"/>
</dbReference>
<name>A0AAW0PHD4_9GOBI</name>
<evidence type="ECO:0000313" key="4">
    <source>
        <dbReference type="EMBL" id="KAK7925375.1"/>
    </source>
</evidence>
<feature type="region of interest" description="Disordered" evidence="3">
    <location>
        <begin position="103"/>
        <end position="147"/>
    </location>
</feature>
<evidence type="ECO:0000256" key="1">
    <source>
        <dbReference type="ARBA" id="ARBA00023054"/>
    </source>
</evidence>
<dbReference type="PANTHER" id="PTHR32123">
    <property type="entry name" value="BICD FAMILY-LIKE CARGO ADAPTER"/>
    <property type="match status" value="1"/>
</dbReference>
<dbReference type="InterPro" id="IPR051149">
    <property type="entry name" value="Spindly/BICDR_Dynein_Adapter"/>
</dbReference>
<dbReference type="AlphaFoldDB" id="A0AAW0PHD4"/>
<dbReference type="EMBL" id="JBBPFD010000005">
    <property type="protein sequence ID" value="KAK7925375.1"/>
    <property type="molecule type" value="Genomic_DNA"/>
</dbReference>
<evidence type="ECO:0000313" key="5">
    <source>
        <dbReference type="Proteomes" id="UP001460270"/>
    </source>
</evidence>
<evidence type="ECO:0000256" key="3">
    <source>
        <dbReference type="SAM" id="MobiDB-lite"/>
    </source>
</evidence>
<reference evidence="5" key="1">
    <citation type="submission" date="2024-04" db="EMBL/GenBank/DDBJ databases">
        <title>Salinicola lusitanus LLJ914,a marine bacterium isolated from the Okinawa Trough.</title>
        <authorList>
            <person name="Li J."/>
        </authorList>
    </citation>
    <scope>NUCLEOTIDE SEQUENCE [LARGE SCALE GENOMIC DNA]</scope>
</reference>
<organism evidence="4 5">
    <name type="scientific">Mugilogobius chulae</name>
    <name type="common">yellowstripe goby</name>
    <dbReference type="NCBI Taxonomy" id="88201"/>
    <lineage>
        <taxon>Eukaryota</taxon>
        <taxon>Metazoa</taxon>
        <taxon>Chordata</taxon>
        <taxon>Craniata</taxon>
        <taxon>Vertebrata</taxon>
        <taxon>Euteleostomi</taxon>
        <taxon>Actinopterygii</taxon>
        <taxon>Neopterygii</taxon>
        <taxon>Teleostei</taxon>
        <taxon>Neoteleostei</taxon>
        <taxon>Acanthomorphata</taxon>
        <taxon>Gobiaria</taxon>
        <taxon>Gobiiformes</taxon>
        <taxon>Gobioidei</taxon>
        <taxon>Gobiidae</taxon>
        <taxon>Gobionellinae</taxon>
        <taxon>Mugilogobius</taxon>
    </lineage>
</organism>